<dbReference type="EMBL" id="BQNB010014523">
    <property type="protein sequence ID" value="GJT29184.1"/>
    <property type="molecule type" value="Genomic_DNA"/>
</dbReference>
<proteinExistence type="predicted"/>
<evidence type="ECO:0000313" key="1">
    <source>
        <dbReference type="EMBL" id="GJT29184.1"/>
    </source>
</evidence>
<organism evidence="1 2">
    <name type="scientific">Tanacetum coccineum</name>
    <dbReference type="NCBI Taxonomy" id="301880"/>
    <lineage>
        <taxon>Eukaryota</taxon>
        <taxon>Viridiplantae</taxon>
        <taxon>Streptophyta</taxon>
        <taxon>Embryophyta</taxon>
        <taxon>Tracheophyta</taxon>
        <taxon>Spermatophyta</taxon>
        <taxon>Magnoliopsida</taxon>
        <taxon>eudicotyledons</taxon>
        <taxon>Gunneridae</taxon>
        <taxon>Pentapetalae</taxon>
        <taxon>asterids</taxon>
        <taxon>campanulids</taxon>
        <taxon>Asterales</taxon>
        <taxon>Asteraceae</taxon>
        <taxon>Asteroideae</taxon>
        <taxon>Anthemideae</taxon>
        <taxon>Anthemidinae</taxon>
        <taxon>Tanacetum</taxon>
    </lineage>
</organism>
<protein>
    <submittedName>
        <fullName evidence="1">Uncharacterized protein</fullName>
    </submittedName>
</protein>
<accession>A0ABQ5CXA0</accession>
<keyword evidence="2" id="KW-1185">Reference proteome</keyword>
<reference evidence="1" key="1">
    <citation type="journal article" date="2022" name="Int. J. Mol. Sci.">
        <title>Draft Genome of Tanacetum Coccineum: Genomic Comparison of Closely Related Tanacetum-Family Plants.</title>
        <authorList>
            <person name="Yamashiro T."/>
            <person name="Shiraishi A."/>
            <person name="Nakayama K."/>
            <person name="Satake H."/>
        </authorList>
    </citation>
    <scope>NUCLEOTIDE SEQUENCE</scope>
</reference>
<comment type="caution">
    <text evidence="1">The sequence shown here is derived from an EMBL/GenBank/DDBJ whole genome shotgun (WGS) entry which is preliminary data.</text>
</comment>
<sequence>MRINSTKRERERKFEDNRFATTEGITRRIDYSLTRLKNQRCRVLYKVEDIATCLVEYVKLWDDWEVDRYGNANLVSKRHAFWSLNEDILKITILKTNTPYPSRKIRRIRACTHQRPQRNEAQYAERNKAQYAVSRRPIRRIGNME</sequence>
<gene>
    <name evidence="1" type="ORF">Tco_0909459</name>
</gene>
<dbReference type="Proteomes" id="UP001151760">
    <property type="component" value="Unassembled WGS sequence"/>
</dbReference>
<evidence type="ECO:0000313" key="2">
    <source>
        <dbReference type="Proteomes" id="UP001151760"/>
    </source>
</evidence>
<reference evidence="1" key="2">
    <citation type="submission" date="2022-01" db="EMBL/GenBank/DDBJ databases">
        <authorList>
            <person name="Yamashiro T."/>
            <person name="Shiraishi A."/>
            <person name="Satake H."/>
            <person name="Nakayama K."/>
        </authorList>
    </citation>
    <scope>NUCLEOTIDE SEQUENCE</scope>
</reference>
<name>A0ABQ5CXA0_9ASTR</name>